<reference evidence="3 4" key="1">
    <citation type="submission" date="2024-09" db="EMBL/GenBank/DDBJ databases">
        <title>A chromosome-level genome assembly of Gray's grenadier anchovy, Coilia grayii.</title>
        <authorList>
            <person name="Fu Z."/>
        </authorList>
    </citation>
    <scope>NUCLEOTIDE SEQUENCE [LARGE SCALE GENOMIC DNA]</scope>
    <source>
        <strain evidence="3">G4</strain>
        <tissue evidence="3">Muscle</tissue>
    </source>
</reference>
<keyword evidence="1" id="KW-0175">Coiled coil</keyword>
<keyword evidence="4" id="KW-1185">Reference proteome</keyword>
<dbReference type="AlphaFoldDB" id="A0ABD1KUZ5"/>
<feature type="coiled-coil region" evidence="1">
    <location>
        <begin position="177"/>
        <end position="225"/>
    </location>
</feature>
<evidence type="ECO:0000313" key="3">
    <source>
        <dbReference type="EMBL" id="KAL2102980.1"/>
    </source>
</evidence>
<feature type="compositionally biased region" description="Polar residues" evidence="2">
    <location>
        <begin position="425"/>
        <end position="438"/>
    </location>
</feature>
<dbReference type="PANTHER" id="PTHR33488:SF2">
    <property type="entry name" value="EARLY ENDOSOME ANTIGEN 1-LIKE"/>
    <property type="match status" value="1"/>
</dbReference>
<name>A0ABD1KUZ5_9TELE</name>
<sequence>MASQQIEKKKNELTTSAKLRKDTEMLLAPHANWDKYLTPAPMSVAVLGELVFLSSKDDFSINKNPPKDGFKHMKYPNSFKASLMQVCNSGWSAFNEAHNSMDQIRLYTKNVPMHVRTAVEIILNDDDSLMQIMLPNTLIELENIASACLALSQSTTENFQSVVSLVHELLEASTNAQQAYNQDLKKVNQTIQEYKIRQEAKDEASKRAEKDLKDFKEKWDAAEKLFDETMKKMPSGWDMIGMNLAEGLAESLNVLVSGLTSVVTTSFASYMAQNLGGAVSTQTVGGAVSTQTSSGSVPGSAQVHQFFDVKDVYSEAYIIANLVEQLKYYFKNGKIDWSALYDQKEIKAKSDVQKDLLVEFRNKIAKLPESAPKTEVLGLFDAGISICNKLGEIAPKGECDPGQEQKIANDIADLLVQAQTFNSKGRQLTKTNPMSQTPPELVKAGQGKKRASEHAVENARIQIAEARKALDTARDMYSKTLDRLEKNKEEMTDILTILASSDVQQIDFRTTLEFLGLGLKALASVKEQWEKMVQFFQVVTNIIKVAMNSATNTFVKRVEEAAKYHQKEKKSYSSVKFVKDGVYSQAFQVSNLASLINMMSTTYVSVSDQHIMGRISSLGRLMNLDVSSPEFAQERKKLQDGCKAAQLAIEQLVKKNKLDFQLQTEERLKGLTELAGLLPPASQEEEKKIQEIVNAPSEELDQYA</sequence>
<dbReference type="EMBL" id="JBHFQA010000002">
    <property type="protein sequence ID" value="KAL2102980.1"/>
    <property type="molecule type" value="Genomic_DNA"/>
</dbReference>
<proteinExistence type="predicted"/>
<dbReference type="Proteomes" id="UP001591681">
    <property type="component" value="Unassembled WGS sequence"/>
</dbReference>
<feature type="coiled-coil region" evidence="1">
    <location>
        <begin position="449"/>
        <end position="494"/>
    </location>
</feature>
<accession>A0ABD1KUZ5</accession>
<feature type="region of interest" description="Disordered" evidence="2">
    <location>
        <begin position="425"/>
        <end position="449"/>
    </location>
</feature>
<organism evidence="3 4">
    <name type="scientific">Coilia grayii</name>
    <name type="common">Gray's grenadier anchovy</name>
    <dbReference type="NCBI Taxonomy" id="363190"/>
    <lineage>
        <taxon>Eukaryota</taxon>
        <taxon>Metazoa</taxon>
        <taxon>Chordata</taxon>
        <taxon>Craniata</taxon>
        <taxon>Vertebrata</taxon>
        <taxon>Euteleostomi</taxon>
        <taxon>Actinopterygii</taxon>
        <taxon>Neopterygii</taxon>
        <taxon>Teleostei</taxon>
        <taxon>Clupei</taxon>
        <taxon>Clupeiformes</taxon>
        <taxon>Clupeoidei</taxon>
        <taxon>Engraulidae</taxon>
        <taxon>Coilinae</taxon>
        <taxon>Coilia</taxon>
    </lineage>
</organism>
<evidence type="ECO:0000256" key="2">
    <source>
        <dbReference type="SAM" id="MobiDB-lite"/>
    </source>
</evidence>
<evidence type="ECO:0000313" key="4">
    <source>
        <dbReference type="Proteomes" id="UP001591681"/>
    </source>
</evidence>
<evidence type="ECO:0000256" key="1">
    <source>
        <dbReference type="SAM" id="Coils"/>
    </source>
</evidence>
<comment type="caution">
    <text evidence="3">The sequence shown here is derived from an EMBL/GenBank/DDBJ whole genome shotgun (WGS) entry which is preliminary data.</text>
</comment>
<protein>
    <submittedName>
        <fullName evidence="3">Uncharacterized protein</fullName>
    </submittedName>
</protein>
<dbReference type="PANTHER" id="PTHR33488">
    <property type="entry name" value="ZGC:162509"/>
    <property type="match status" value="1"/>
</dbReference>
<gene>
    <name evidence="3" type="ORF">ACEWY4_002148</name>
</gene>